<dbReference type="Proteomes" id="UP000275772">
    <property type="component" value="Unassembled WGS sequence"/>
</dbReference>
<evidence type="ECO:0000313" key="2">
    <source>
        <dbReference type="Proteomes" id="UP000275772"/>
    </source>
</evidence>
<dbReference type="VEuPathDB" id="FungiDB:BLGHR1_11104"/>
<accession>A0A383UKW1</accession>
<name>A0A383UKW1_BLUHO</name>
<evidence type="ECO:0000313" key="1">
    <source>
        <dbReference type="EMBL" id="SZF00368.1"/>
    </source>
</evidence>
<protein>
    <submittedName>
        <fullName evidence="1">Uncharacterized protein</fullName>
    </submittedName>
</protein>
<sequence>MLLVSKNIIVVYQMPSVQTRQVVTVSLRGLFGMRHVLMEIIQESLDNNRYYKRVAYYLLSARKNQLTSAAPCGHLFSPRRSCRYYYRKQWLEYQLKCFDQDANPLTKMNVYEAISWSVRICRFEVSNNTTHACFRKSNVIQSQVPTPVDFSVAIESAFAAVASWIYDVMSLFNFLNQDDENIEVEEKEEITLRDIIAAHIMPQLEEDWDVEEDGPPDMIHQALKSLMRLPSFKYQEQDASSIELTILMRMERSLQ</sequence>
<gene>
    <name evidence="1" type="ORF">BLGHR1_11104</name>
</gene>
<proteinExistence type="predicted"/>
<dbReference type="EMBL" id="UNSH01000009">
    <property type="protein sequence ID" value="SZF00368.1"/>
    <property type="molecule type" value="Genomic_DNA"/>
</dbReference>
<organism evidence="1 2">
    <name type="scientific">Blumeria hordei</name>
    <name type="common">Barley powdery mildew</name>
    <name type="synonym">Blumeria graminis f. sp. hordei</name>
    <dbReference type="NCBI Taxonomy" id="2867405"/>
    <lineage>
        <taxon>Eukaryota</taxon>
        <taxon>Fungi</taxon>
        <taxon>Dikarya</taxon>
        <taxon>Ascomycota</taxon>
        <taxon>Pezizomycotina</taxon>
        <taxon>Leotiomycetes</taxon>
        <taxon>Erysiphales</taxon>
        <taxon>Erysiphaceae</taxon>
        <taxon>Blumeria</taxon>
    </lineage>
</organism>
<reference evidence="1 2" key="1">
    <citation type="submission" date="2017-11" db="EMBL/GenBank/DDBJ databases">
        <authorList>
            <person name="Kracher B."/>
        </authorList>
    </citation>
    <scope>NUCLEOTIDE SEQUENCE [LARGE SCALE GENOMIC DNA]</scope>
    <source>
        <strain evidence="1 2">RACE1</strain>
    </source>
</reference>
<dbReference type="AlphaFoldDB" id="A0A383UKW1"/>